<sequence>MYHSSASNLEIFTVGVGAADKSALRASTARRFYPRPQREKGHKALK</sequence>
<dbReference type="EMBL" id="BDQG01000001">
    <property type="protein sequence ID" value="GAW65594.1"/>
    <property type="molecule type" value="Genomic_DNA"/>
</dbReference>
<evidence type="ECO:0000256" key="1">
    <source>
        <dbReference type="SAM" id="MobiDB-lite"/>
    </source>
</evidence>
<evidence type="ECO:0000313" key="3">
    <source>
        <dbReference type="Proteomes" id="UP000194153"/>
    </source>
</evidence>
<comment type="caution">
    <text evidence="2">The sequence shown here is derived from an EMBL/GenBank/DDBJ whole genome shotgun (WGS) entry which is preliminary data.</text>
</comment>
<gene>
    <name evidence="2" type="ORF">GPEL0_01r0569</name>
</gene>
<reference evidence="2 3" key="1">
    <citation type="submission" date="2017-04" db="EMBL/GenBank/DDBJ databases">
        <authorList>
            <consortium name="Geobacter pelophilus Genome Sequencing"/>
            <person name="Aoyagi T."/>
            <person name="Koike H."/>
            <person name="Hori T."/>
        </authorList>
    </citation>
    <scope>NUCLEOTIDE SEQUENCE [LARGE SCALE GENOMIC DNA]</scope>
    <source>
        <strain evidence="2 3">Drf2</strain>
    </source>
</reference>
<evidence type="ECO:0000313" key="2">
    <source>
        <dbReference type="EMBL" id="GAW65594.1"/>
    </source>
</evidence>
<organism evidence="2 3">
    <name type="scientific">Geoanaerobacter pelophilus</name>
    <dbReference type="NCBI Taxonomy" id="60036"/>
    <lineage>
        <taxon>Bacteria</taxon>
        <taxon>Pseudomonadati</taxon>
        <taxon>Thermodesulfobacteriota</taxon>
        <taxon>Desulfuromonadia</taxon>
        <taxon>Geobacterales</taxon>
        <taxon>Geobacteraceae</taxon>
        <taxon>Geoanaerobacter</taxon>
    </lineage>
</organism>
<name>A0ABQ0MF87_9BACT</name>
<dbReference type="Proteomes" id="UP000194153">
    <property type="component" value="Unassembled WGS sequence"/>
</dbReference>
<accession>A0ABQ0MF87</accession>
<proteinExistence type="predicted"/>
<feature type="region of interest" description="Disordered" evidence="1">
    <location>
        <begin position="26"/>
        <end position="46"/>
    </location>
</feature>
<protein>
    <submittedName>
        <fullName evidence="2">Uncharacterized protein</fullName>
    </submittedName>
</protein>
<keyword evidence="3" id="KW-1185">Reference proteome</keyword>
<reference evidence="3" key="2">
    <citation type="submission" date="2017-05" db="EMBL/GenBank/DDBJ databases">
        <title>Draft genome sequence of Geobacter pelophilus, a iron(III)-reducing bacteria.</title>
        <authorList>
            <person name="Aoyagi T."/>
            <person name="Koike H."/>
            <person name="Morita T."/>
            <person name="Sato Y."/>
            <person name="Habe H."/>
            <person name="Hori T."/>
        </authorList>
    </citation>
    <scope>NUCLEOTIDE SEQUENCE [LARGE SCALE GENOMIC DNA]</scope>
    <source>
        <strain evidence="3">Drf2</strain>
    </source>
</reference>